<dbReference type="eggNOG" id="COG0702">
    <property type="taxonomic scope" value="Bacteria"/>
</dbReference>
<name>A0A094JJI5_9GAMM</name>
<gene>
    <name evidence="2" type="ORF">HR45_06845</name>
</gene>
<dbReference type="Pfam" id="PF05368">
    <property type="entry name" value="NmrA"/>
    <property type="match status" value="1"/>
</dbReference>
<keyword evidence="3" id="KW-1185">Reference proteome</keyword>
<protein>
    <submittedName>
        <fullName evidence="2">Quinone oxidoreductase</fullName>
    </submittedName>
</protein>
<reference evidence="2 3" key="1">
    <citation type="submission" date="2014-06" db="EMBL/GenBank/DDBJ databases">
        <title>Shewanella sp. YQH10.</title>
        <authorList>
            <person name="Liu Y."/>
            <person name="Zeng R."/>
        </authorList>
    </citation>
    <scope>NUCLEOTIDE SEQUENCE [LARGE SCALE GENOMIC DNA]</scope>
    <source>
        <strain evidence="2 3">YQH10</strain>
    </source>
</reference>
<dbReference type="PANTHER" id="PTHR47129:SF1">
    <property type="entry name" value="NMRA-LIKE DOMAIN-CONTAINING PROTEIN"/>
    <property type="match status" value="1"/>
</dbReference>
<organism evidence="2 3">
    <name type="scientific">Shewanella mangrovi</name>
    <dbReference type="NCBI Taxonomy" id="1515746"/>
    <lineage>
        <taxon>Bacteria</taxon>
        <taxon>Pseudomonadati</taxon>
        <taxon>Pseudomonadota</taxon>
        <taxon>Gammaproteobacteria</taxon>
        <taxon>Alteromonadales</taxon>
        <taxon>Shewanellaceae</taxon>
        <taxon>Shewanella</taxon>
    </lineage>
</organism>
<dbReference type="AlphaFoldDB" id="A0A094JJI5"/>
<dbReference type="SUPFAM" id="SSF51735">
    <property type="entry name" value="NAD(P)-binding Rossmann-fold domains"/>
    <property type="match status" value="1"/>
</dbReference>
<dbReference type="Proteomes" id="UP000029264">
    <property type="component" value="Unassembled WGS sequence"/>
</dbReference>
<evidence type="ECO:0000313" key="2">
    <source>
        <dbReference type="EMBL" id="KFZ38209.1"/>
    </source>
</evidence>
<dbReference type="InterPro" id="IPR052718">
    <property type="entry name" value="NmrA-type_oxidoreductase"/>
</dbReference>
<feature type="domain" description="NmrA-like" evidence="1">
    <location>
        <begin position="2"/>
        <end position="253"/>
    </location>
</feature>
<dbReference type="InterPro" id="IPR008030">
    <property type="entry name" value="NmrA-like"/>
</dbReference>
<dbReference type="STRING" id="1515746.HR45_06845"/>
<proteinExistence type="predicted"/>
<dbReference type="RefSeq" id="WP_037441050.1">
    <property type="nucleotide sequence ID" value="NZ_JPEO01000003.1"/>
</dbReference>
<dbReference type="Gene3D" id="3.40.50.720">
    <property type="entry name" value="NAD(P)-binding Rossmann-like Domain"/>
    <property type="match status" value="1"/>
</dbReference>
<dbReference type="InterPro" id="IPR036291">
    <property type="entry name" value="NAD(P)-bd_dom_sf"/>
</dbReference>
<dbReference type="CDD" id="cd05269">
    <property type="entry name" value="TMR_SDR_a"/>
    <property type="match status" value="1"/>
</dbReference>
<evidence type="ECO:0000313" key="3">
    <source>
        <dbReference type="Proteomes" id="UP000029264"/>
    </source>
</evidence>
<accession>A0A094JJI5</accession>
<dbReference type="OrthoDB" id="5510591at2"/>
<dbReference type="EMBL" id="JPEO01000003">
    <property type="protein sequence ID" value="KFZ38209.1"/>
    <property type="molecule type" value="Genomic_DNA"/>
</dbReference>
<dbReference type="PANTHER" id="PTHR47129">
    <property type="entry name" value="QUINONE OXIDOREDUCTASE 2"/>
    <property type="match status" value="1"/>
</dbReference>
<comment type="caution">
    <text evidence="2">The sequence shown here is derived from an EMBL/GenBank/DDBJ whole genome shotgun (WGS) entry which is preliminary data.</text>
</comment>
<dbReference type="Gene3D" id="3.90.25.10">
    <property type="entry name" value="UDP-galactose 4-epimerase, domain 1"/>
    <property type="match status" value="1"/>
</dbReference>
<sequence>MIAVTGASGQLGHLVVEALLKTVPAEQIVAAVRNEAKAADLKAKGVQVRHADYTQPETLKAAFAGVDKLLLISSDQVGQRAPQHKAVIDAAKAEGVSLLAYTSLLHADVSPLVLAEEHVTTEAYIAESGIPAVLLRNGWYSENYTMGVAGAIEHGAVFGCAGDARLATATRQDYAEAAAKVLTSENQAGKVYELAGDNAFTLSEFAQAISDASGKTVEYRNLSEADYVALLEQVGVPGPFAAVLGNSETGAAKGGLFDDSHQLSALIGRPTTAITDSIKAVL</sequence>
<evidence type="ECO:0000259" key="1">
    <source>
        <dbReference type="Pfam" id="PF05368"/>
    </source>
</evidence>